<keyword evidence="2" id="KW-1185">Reference proteome</keyword>
<proteinExistence type="predicted"/>
<dbReference type="Proteomes" id="UP001396898">
    <property type="component" value="Unassembled WGS sequence"/>
</dbReference>
<evidence type="ECO:0000313" key="2">
    <source>
        <dbReference type="Proteomes" id="UP001396898"/>
    </source>
</evidence>
<sequence length="324" mass="36501">MDLLSIVRFSRVSIQANGYVRSCHEYRDILRFVPDAVKALRRLGIHGQHTVANLYDVLRAEECAICGEAGPFLFLPTCQRCCNGCRKQYPSLRLMDRADAKKYCGLTKEQADSLPTVHVRKAMVHDNGQAWWGELPIHGRAVAAQAARNLGLAVHGSEAQAEQAVLRGCAGEKARDYARFWTGAHRGRPRPDWYRDGDDDGGVSLSSLRGGLWDKRVTLCAYSTMATMPFPVLTRDGTLEHARWCLGCQRTNNAFRNWRNHHFTTLSAATEASMRASIPPEYRGQEYRPSKVLFGLTQRAWSRRGFAQHVRDCPGAQRLLEERS</sequence>
<dbReference type="EMBL" id="JAQQWI010000015">
    <property type="protein sequence ID" value="KAK8012924.1"/>
    <property type="molecule type" value="Genomic_DNA"/>
</dbReference>
<evidence type="ECO:0000313" key="1">
    <source>
        <dbReference type="EMBL" id="KAK8012924.1"/>
    </source>
</evidence>
<name>A0ABR1RI17_9PEZI</name>
<comment type="caution">
    <text evidence="1">The sequence shown here is derived from an EMBL/GenBank/DDBJ whole genome shotgun (WGS) entry which is preliminary data.</text>
</comment>
<gene>
    <name evidence="1" type="ORF">PG991_010299</name>
</gene>
<accession>A0ABR1RI17</accession>
<protein>
    <submittedName>
        <fullName evidence="1">Uncharacterized protein</fullName>
    </submittedName>
</protein>
<organism evidence="1 2">
    <name type="scientific">Apiospora marii</name>
    <dbReference type="NCBI Taxonomy" id="335849"/>
    <lineage>
        <taxon>Eukaryota</taxon>
        <taxon>Fungi</taxon>
        <taxon>Dikarya</taxon>
        <taxon>Ascomycota</taxon>
        <taxon>Pezizomycotina</taxon>
        <taxon>Sordariomycetes</taxon>
        <taxon>Xylariomycetidae</taxon>
        <taxon>Amphisphaeriales</taxon>
        <taxon>Apiosporaceae</taxon>
        <taxon>Apiospora</taxon>
    </lineage>
</organism>
<reference evidence="1 2" key="1">
    <citation type="submission" date="2023-01" db="EMBL/GenBank/DDBJ databases">
        <title>Analysis of 21 Apiospora genomes using comparative genomics revels a genus with tremendous synthesis potential of carbohydrate active enzymes and secondary metabolites.</title>
        <authorList>
            <person name="Sorensen T."/>
        </authorList>
    </citation>
    <scope>NUCLEOTIDE SEQUENCE [LARGE SCALE GENOMIC DNA]</scope>
    <source>
        <strain evidence="1 2">CBS 20057</strain>
    </source>
</reference>